<sequence length="80" mass="9463">MPWPEENCSKRERKGKKRALAGRESQQEGTQRKETCPGRKRIAARGNEKPGNVPWTKEERTKRERKPKRPRLAPKIHYQD</sequence>
<reference evidence="2 3" key="1">
    <citation type="journal article" date="2019" name="Int. J. Syst. Evol. Microbiol.">
        <title>The Global Catalogue of Microorganisms (GCM) 10K type strain sequencing project: providing services to taxonomists for standard genome sequencing and annotation.</title>
        <authorList>
            <consortium name="The Broad Institute Genomics Platform"/>
            <consortium name="The Broad Institute Genome Sequencing Center for Infectious Disease"/>
            <person name="Wu L."/>
            <person name="Ma J."/>
        </authorList>
    </citation>
    <scope>NUCLEOTIDE SEQUENCE [LARGE SCALE GENOMIC DNA]</scope>
    <source>
        <strain evidence="2 3">JCM 9731</strain>
    </source>
</reference>
<feature type="compositionally biased region" description="Basic residues" evidence="1">
    <location>
        <begin position="11"/>
        <end position="20"/>
    </location>
</feature>
<proteinExistence type="predicted"/>
<comment type="caution">
    <text evidence="2">The sequence shown here is derived from an EMBL/GenBank/DDBJ whole genome shotgun (WGS) entry which is preliminary data.</text>
</comment>
<evidence type="ECO:0000313" key="3">
    <source>
        <dbReference type="Proteomes" id="UP001500782"/>
    </source>
</evidence>
<evidence type="ECO:0000313" key="2">
    <source>
        <dbReference type="EMBL" id="GAA0317873.1"/>
    </source>
</evidence>
<feature type="compositionally biased region" description="Basic residues" evidence="1">
    <location>
        <begin position="63"/>
        <end position="74"/>
    </location>
</feature>
<dbReference type="EMBL" id="BAAADJ010000004">
    <property type="protein sequence ID" value="GAA0317873.1"/>
    <property type="molecule type" value="Genomic_DNA"/>
</dbReference>
<feature type="region of interest" description="Disordered" evidence="1">
    <location>
        <begin position="1"/>
        <end position="80"/>
    </location>
</feature>
<dbReference type="Proteomes" id="UP001500782">
    <property type="component" value="Unassembled WGS sequence"/>
</dbReference>
<accession>A0ABN0VUU1</accession>
<organism evidence="2 3">
    <name type="scientific">Bacillus carboniphilus</name>
    <dbReference type="NCBI Taxonomy" id="86663"/>
    <lineage>
        <taxon>Bacteria</taxon>
        <taxon>Bacillati</taxon>
        <taxon>Bacillota</taxon>
        <taxon>Bacilli</taxon>
        <taxon>Bacillales</taxon>
        <taxon>Bacillaceae</taxon>
        <taxon>Bacillus</taxon>
    </lineage>
</organism>
<evidence type="ECO:0000256" key="1">
    <source>
        <dbReference type="SAM" id="MobiDB-lite"/>
    </source>
</evidence>
<keyword evidence="3" id="KW-1185">Reference proteome</keyword>
<name>A0ABN0VUU1_9BACI</name>
<protein>
    <submittedName>
        <fullName evidence="2">Uncharacterized protein</fullName>
    </submittedName>
</protein>
<gene>
    <name evidence="2" type="ORF">GCM10008967_05570</name>
</gene>